<protein>
    <submittedName>
        <fullName evidence="1">Uncharacterized protein</fullName>
    </submittedName>
</protein>
<accession>A0AA89I297</accession>
<dbReference type="Proteomes" id="UP000050823">
    <property type="component" value="Unassembled WGS sequence"/>
</dbReference>
<comment type="caution">
    <text evidence="1">The sequence shown here is derived from an EMBL/GenBank/DDBJ whole genome shotgun (WGS) entry which is preliminary data.</text>
</comment>
<evidence type="ECO:0000313" key="1">
    <source>
        <dbReference type="EMBL" id="KRM22691.1"/>
    </source>
</evidence>
<sequence length="265" mass="30511">MEENNMNVTDYSKIIMNLSDQDIVHTNISHSTNSMYIIIRDNSELFVLALSDHFGYKHSEDLSDIEGVDFDLSVELENLYSLDSTLEYVGVNEVFPYTQVGIESIEIGAISEDRLRAGVPAIINGVEVIENNKVLKVSYDDGVEYYTNYLPQTTMQQFAFDYIIDQATIQATNQNHGFIIRSGHELKEMFSEWLEDNKDNYLEINENIDDHLDDFIDIDLDDVNDSHYYAITCTDNPMYFVTFEYDSANELINKSSEVISRFSEQ</sequence>
<proteinExistence type="predicted"/>
<reference evidence="1 2" key="1">
    <citation type="journal article" date="2015" name="Genome Announc.">
        <title>Expanding the biotechnology potential of lactobacilli through comparative genomics of 213 strains and associated genera.</title>
        <authorList>
            <person name="Sun Z."/>
            <person name="Harris H.M."/>
            <person name="McCann A."/>
            <person name="Guo C."/>
            <person name="Argimon S."/>
            <person name="Zhang W."/>
            <person name="Yang X."/>
            <person name="Jeffery I.B."/>
            <person name="Cooney J.C."/>
            <person name="Kagawa T.F."/>
            <person name="Liu W."/>
            <person name="Song Y."/>
            <person name="Salvetti E."/>
            <person name="Wrobel A."/>
            <person name="Rasinkangas P."/>
            <person name="Parkhill J."/>
            <person name="Rea M.C."/>
            <person name="O'Sullivan O."/>
            <person name="Ritari J."/>
            <person name="Douillard F.P."/>
            <person name="Paul Ross R."/>
            <person name="Yang R."/>
            <person name="Briner A.E."/>
            <person name="Felis G.E."/>
            <person name="de Vos W.M."/>
            <person name="Barrangou R."/>
            <person name="Klaenhammer T.R."/>
            <person name="Caufield P.W."/>
            <person name="Cui Y."/>
            <person name="Zhang H."/>
            <person name="O'Toole P.W."/>
        </authorList>
    </citation>
    <scope>NUCLEOTIDE SEQUENCE [LARGE SCALE GENOMIC DNA]</scope>
    <source>
        <strain evidence="1 2">DSM 20719</strain>
    </source>
</reference>
<evidence type="ECO:0000313" key="2">
    <source>
        <dbReference type="Proteomes" id="UP000050823"/>
    </source>
</evidence>
<dbReference type="AlphaFoldDB" id="A0AA89I297"/>
<gene>
    <name evidence="1" type="ORF">FC90_GL000791</name>
</gene>
<name>A0AA89I297_9LACO</name>
<dbReference type="EMBL" id="AYZB01000032">
    <property type="protein sequence ID" value="KRM22691.1"/>
    <property type="molecule type" value="Genomic_DNA"/>
</dbReference>
<organism evidence="1 2">
    <name type="scientific">Latilactobacillus graminis DSM 20719</name>
    <dbReference type="NCBI Taxonomy" id="1423752"/>
    <lineage>
        <taxon>Bacteria</taxon>
        <taxon>Bacillati</taxon>
        <taxon>Bacillota</taxon>
        <taxon>Bacilli</taxon>
        <taxon>Lactobacillales</taxon>
        <taxon>Lactobacillaceae</taxon>
        <taxon>Latilactobacillus</taxon>
    </lineage>
</organism>